<sequence>APDFFVRDVDEASEASTWHRDGRSSPSFDAPRRLFRPEKSVPDFALSICVLREGVKGSFVDFRRLHAVADPQ</sequence>
<dbReference type="Proteomes" id="UP000649617">
    <property type="component" value="Unassembled WGS sequence"/>
</dbReference>
<keyword evidence="2" id="KW-1185">Reference proteome</keyword>
<dbReference type="EMBL" id="CAJNIZ010000881">
    <property type="protein sequence ID" value="CAE7177488.1"/>
    <property type="molecule type" value="Genomic_DNA"/>
</dbReference>
<feature type="non-terminal residue" evidence="1">
    <location>
        <position position="1"/>
    </location>
</feature>
<dbReference type="AlphaFoldDB" id="A0A812IVS4"/>
<comment type="caution">
    <text evidence="1">The sequence shown here is derived from an EMBL/GenBank/DDBJ whole genome shotgun (WGS) entry which is preliminary data.</text>
</comment>
<reference evidence="1" key="1">
    <citation type="submission" date="2021-02" db="EMBL/GenBank/DDBJ databases">
        <authorList>
            <person name="Dougan E. K."/>
            <person name="Rhodes N."/>
            <person name="Thang M."/>
            <person name="Chan C."/>
        </authorList>
    </citation>
    <scope>NUCLEOTIDE SEQUENCE</scope>
</reference>
<feature type="non-terminal residue" evidence="1">
    <location>
        <position position="72"/>
    </location>
</feature>
<evidence type="ECO:0000313" key="1">
    <source>
        <dbReference type="EMBL" id="CAE7177488.1"/>
    </source>
</evidence>
<proteinExistence type="predicted"/>
<accession>A0A812IVS4</accession>
<organism evidence="1 2">
    <name type="scientific">Symbiodinium pilosum</name>
    <name type="common">Dinoflagellate</name>
    <dbReference type="NCBI Taxonomy" id="2952"/>
    <lineage>
        <taxon>Eukaryota</taxon>
        <taxon>Sar</taxon>
        <taxon>Alveolata</taxon>
        <taxon>Dinophyceae</taxon>
        <taxon>Suessiales</taxon>
        <taxon>Symbiodiniaceae</taxon>
        <taxon>Symbiodinium</taxon>
    </lineage>
</organism>
<name>A0A812IVS4_SYMPI</name>
<protein>
    <submittedName>
        <fullName evidence="1">Aldh1a3 protein</fullName>
    </submittedName>
</protein>
<gene>
    <name evidence="1" type="primary">Aldh1a3</name>
    <name evidence="1" type="ORF">SPIL2461_LOCUS950</name>
</gene>
<evidence type="ECO:0000313" key="2">
    <source>
        <dbReference type="Proteomes" id="UP000649617"/>
    </source>
</evidence>